<reference evidence="2 3" key="1">
    <citation type="journal article" date="2010" name="Cell">
        <title>The genome of Naegleria gruberi illuminates early eukaryotic versatility.</title>
        <authorList>
            <person name="Fritz-Laylin L.K."/>
            <person name="Prochnik S.E."/>
            <person name="Ginger M.L."/>
            <person name="Dacks J.B."/>
            <person name="Carpenter M.L."/>
            <person name="Field M.C."/>
            <person name="Kuo A."/>
            <person name="Paredez A."/>
            <person name="Chapman J."/>
            <person name="Pham J."/>
            <person name="Shu S."/>
            <person name="Neupane R."/>
            <person name="Cipriano M."/>
            <person name="Mancuso J."/>
            <person name="Tu H."/>
            <person name="Salamov A."/>
            <person name="Lindquist E."/>
            <person name="Shapiro H."/>
            <person name="Lucas S."/>
            <person name="Grigoriev I.V."/>
            <person name="Cande W.Z."/>
            <person name="Fulton C."/>
            <person name="Rokhsar D.S."/>
            <person name="Dawson S.C."/>
        </authorList>
    </citation>
    <scope>NUCLEOTIDE SEQUENCE [LARGE SCALE GENOMIC DNA]</scope>
    <source>
        <strain evidence="2 3">NEG-M</strain>
    </source>
</reference>
<dbReference type="RefSeq" id="XP_002670168.1">
    <property type="nucleotide sequence ID" value="XM_002670122.1"/>
</dbReference>
<gene>
    <name evidence="2" type="ORF">NAEGRDRAFT_74843</name>
</gene>
<keyword evidence="3" id="KW-1185">Reference proteome</keyword>
<dbReference type="KEGG" id="ngr:NAEGRDRAFT_74843"/>
<evidence type="ECO:0000313" key="2">
    <source>
        <dbReference type="EMBL" id="EFC37424.1"/>
    </source>
</evidence>
<evidence type="ECO:0000256" key="1">
    <source>
        <dbReference type="SAM" id="Phobius"/>
    </source>
</evidence>
<sequence length="342" mass="39971">MTRKQAKGNFHKLNDELTIILEFIPPSSYSSFSHINRQCYSIFETEKPKFWNQKWIEYEEKVEIKRNLEEQNMHRIVNTMRHAAECNLFYMVLPLLIVTILGMSLLAGGLALSFSSMSHAESWFKDCERNVSSIQVLNSTIGRVSYPECVECNTNWNSSCNNFNILPCCQPNNSSTSIGCMFDSIPTRVKYFFNFTVKDYKEMHYSSVFSYECNVTECIKENYQDGTLKCKITSYNTKRGSFYQLYVYKPEIDYPLFIRLLPSGLVLLFLFLIDLVFISLLFTLFIGFTCKRDMFGWIVRNKLMKLKKIGNTYRVRPSCCCFCISFLFLKSTDTYDLEVSQL</sequence>
<dbReference type="AlphaFoldDB" id="D2W0F9"/>
<dbReference type="VEuPathDB" id="AmoebaDB:NAEGRDRAFT_74843"/>
<name>D2W0F9_NAEGR</name>
<dbReference type="InParanoid" id="D2W0F9"/>
<protein>
    <submittedName>
        <fullName evidence="2">Uncharacterized protein</fullName>
    </submittedName>
</protein>
<dbReference type="Proteomes" id="UP000006671">
    <property type="component" value="Unassembled WGS sequence"/>
</dbReference>
<proteinExistence type="predicted"/>
<keyword evidence="1" id="KW-1133">Transmembrane helix</keyword>
<accession>D2W0F9</accession>
<evidence type="ECO:0000313" key="3">
    <source>
        <dbReference type="Proteomes" id="UP000006671"/>
    </source>
</evidence>
<keyword evidence="1" id="KW-0812">Transmembrane</keyword>
<dbReference type="GeneID" id="8861072"/>
<dbReference type="EMBL" id="GG738918">
    <property type="protein sequence ID" value="EFC37424.1"/>
    <property type="molecule type" value="Genomic_DNA"/>
</dbReference>
<organism evidence="3">
    <name type="scientific">Naegleria gruberi</name>
    <name type="common">Amoeba</name>
    <dbReference type="NCBI Taxonomy" id="5762"/>
    <lineage>
        <taxon>Eukaryota</taxon>
        <taxon>Discoba</taxon>
        <taxon>Heterolobosea</taxon>
        <taxon>Tetramitia</taxon>
        <taxon>Eutetramitia</taxon>
        <taxon>Vahlkampfiidae</taxon>
        <taxon>Naegleria</taxon>
    </lineage>
</organism>
<keyword evidence="1" id="KW-0472">Membrane</keyword>
<feature type="transmembrane region" description="Helical" evidence="1">
    <location>
        <begin position="88"/>
        <end position="114"/>
    </location>
</feature>
<feature type="transmembrane region" description="Helical" evidence="1">
    <location>
        <begin position="265"/>
        <end position="290"/>
    </location>
</feature>